<dbReference type="Proteomes" id="UP000250079">
    <property type="component" value="Chromosome"/>
</dbReference>
<evidence type="ECO:0000313" key="2">
    <source>
        <dbReference type="EMBL" id="ASJ70494.1"/>
    </source>
</evidence>
<proteinExistence type="predicted"/>
<name>A0A2Z2NTQ0_9GAMM</name>
<organism evidence="2 3">
    <name type="scientific">Granulosicoccus antarcticus IMCC3135</name>
    <dbReference type="NCBI Taxonomy" id="1192854"/>
    <lineage>
        <taxon>Bacteria</taxon>
        <taxon>Pseudomonadati</taxon>
        <taxon>Pseudomonadota</taxon>
        <taxon>Gammaproteobacteria</taxon>
        <taxon>Chromatiales</taxon>
        <taxon>Granulosicoccaceae</taxon>
        <taxon>Granulosicoccus</taxon>
    </lineage>
</organism>
<dbReference type="Gene3D" id="1.10.287.700">
    <property type="entry name" value="Helix hairpin bin"/>
    <property type="match status" value="1"/>
</dbReference>
<dbReference type="EMBL" id="CP018632">
    <property type="protein sequence ID" value="ASJ70494.1"/>
    <property type="molecule type" value="Genomic_DNA"/>
</dbReference>
<evidence type="ECO:0000313" key="3">
    <source>
        <dbReference type="Proteomes" id="UP000250079"/>
    </source>
</evidence>
<dbReference type="AlphaFoldDB" id="A0A2Z2NTQ0"/>
<feature type="compositionally biased region" description="Low complexity" evidence="1">
    <location>
        <begin position="77"/>
        <end position="90"/>
    </location>
</feature>
<accession>A0A2Z2NTQ0</accession>
<reference evidence="2 3" key="1">
    <citation type="submission" date="2016-12" db="EMBL/GenBank/DDBJ databases">
        <authorList>
            <person name="Song W.-J."/>
            <person name="Kurnit D.M."/>
        </authorList>
    </citation>
    <scope>NUCLEOTIDE SEQUENCE [LARGE SCALE GENOMIC DNA]</scope>
    <source>
        <strain evidence="2 3">IMCC3135</strain>
    </source>
</reference>
<gene>
    <name evidence="2" type="ORF">IMCC3135_01900</name>
</gene>
<feature type="compositionally biased region" description="Polar residues" evidence="1">
    <location>
        <begin position="35"/>
        <end position="47"/>
    </location>
</feature>
<protein>
    <submittedName>
        <fullName evidence="2">Uncharacterized protein</fullName>
    </submittedName>
</protein>
<evidence type="ECO:0000256" key="1">
    <source>
        <dbReference type="SAM" id="MobiDB-lite"/>
    </source>
</evidence>
<keyword evidence="3" id="KW-1185">Reference proteome</keyword>
<dbReference type="KEGG" id="gai:IMCC3135_01900"/>
<feature type="compositionally biased region" description="Basic and acidic residues" evidence="1">
    <location>
        <begin position="64"/>
        <end position="76"/>
    </location>
</feature>
<dbReference type="OrthoDB" id="468515at2"/>
<dbReference type="RefSeq" id="WP_088916035.1">
    <property type="nucleotide sequence ID" value="NZ_CP018632.1"/>
</dbReference>
<feature type="region of interest" description="Disordered" evidence="1">
    <location>
        <begin position="1"/>
        <end position="90"/>
    </location>
</feature>
<sequence length="817" mass="84285">MNPVSSRVVHAHKAQSSLTSAKAAGSVSGAEDARNTANSASTVSSGSVLRALDDQSRQRALSGGREESAAPSKENESATSEASSSQAGAGSVSDVAISAGIASDTSGLEAAKSAMKNNLIELASDPEAFHSALEKSFGADYDKAEAETIRQQVLEGDFSWMPNIEVVDESVLQDQSGQQGEGAALGAYSKDNDTIYISQQLLDSDPSKAIDILTEEVGHGLDARLNTSDAAGDEGDIFSRLVGGENISESELVELKSENDSGTIVVEGKEVEVEYGFFSSITKPFKKAFDAVKDIGKKVIDTVKDVGQKVVDTVKDVAEKTWDGIKSVGKKILESKLIGQIMMVAQFIPIPIVQLIAKGYSLVKAAYQVGLGIKNGSVGMILGGVAGVAGGVAGMGQALGASVSFVKTATTIANGARTVGAAYTAVSEKNFAAAAGLASQAFGGQGTDVGRAFSTAQSVATGVEQYKNGDALGALSTGLSASWGDNIKNSKTYQAISENVSTVSNIVSAVKDGNMEAAAGTFLSNYGEDLGISSANQSSIKEWAGVIEKVYDAKEAVSNKDYLGAVGQAADALGIPLTAENKQRLDSAFAIRESVIENKFSDAFRHAATLSNLSGEQGLGTNFVSMADGIDSVNTVVEQYKQGDIQGAVSAGLSGLGDNVKSTKIYQAISDNVPVVGSIVNAVKGGDIQAAAGTFLSNYGEDLGISSANQSSINEWAGVIEKVYDASEAVSDKDYSEAIEQAAGALGIPLTAENQQRLDSAFAIRTSVGESKFADAFRHAAALSNLSGEQRLGDKFVSMADVLDALLGSNQVVNEAA</sequence>